<protein>
    <submittedName>
        <fullName evidence="1">Uncharacterized protein</fullName>
    </submittedName>
</protein>
<dbReference type="InterPro" id="IPR036691">
    <property type="entry name" value="Endo/exonu/phosph_ase_sf"/>
</dbReference>
<accession>A0A0B6YFB5</accession>
<sequence length="77" mass="8821">IFQLPSWHQDIVALQETNLGEGTVRIAGFHTFYNRQHLGQAILVRNDMSASEVDMSKWNCDTMQVHAVRVQTHVPFV</sequence>
<organism evidence="1">
    <name type="scientific">Arion vulgaris</name>
    <dbReference type="NCBI Taxonomy" id="1028688"/>
    <lineage>
        <taxon>Eukaryota</taxon>
        <taxon>Metazoa</taxon>
        <taxon>Spiralia</taxon>
        <taxon>Lophotrochozoa</taxon>
        <taxon>Mollusca</taxon>
        <taxon>Gastropoda</taxon>
        <taxon>Heterobranchia</taxon>
        <taxon>Euthyneura</taxon>
        <taxon>Panpulmonata</taxon>
        <taxon>Eupulmonata</taxon>
        <taxon>Stylommatophora</taxon>
        <taxon>Helicina</taxon>
        <taxon>Arionoidea</taxon>
        <taxon>Arionidae</taxon>
        <taxon>Arion</taxon>
    </lineage>
</organism>
<dbReference type="EMBL" id="HACG01008048">
    <property type="protein sequence ID" value="CEK54913.1"/>
    <property type="molecule type" value="Transcribed_RNA"/>
</dbReference>
<reference evidence="1" key="1">
    <citation type="submission" date="2014-12" db="EMBL/GenBank/DDBJ databases">
        <title>Insight into the proteome of Arion vulgaris.</title>
        <authorList>
            <person name="Aradska J."/>
            <person name="Bulat T."/>
            <person name="Smidak R."/>
            <person name="Sarate P."/>
            <person name="Gangsoo J."/>
            <person name="Sialana F."/>
            <person name="Bilban M."/>
            <person name="Lubec G."/>
        </authorList>
    </citation>
    <scope>NUCLEOTIDE SEQUENCE</scope>
    <source>
        <tissue evidence="1">Skin</tissue>
    </source>
</reference>
<evidence type="ECO:0000313" key="1">
    <source>
        <dbReference type="EMBL" id="CEK54913.1"/>
    </source>
</evidence>
<proteinExistence type="predicted"/>
<dbReference type="AlphaFoldDB" id="A0A0B6YFB5"/>
<gene>
    <name evidence="1" type="primary">ORF23911</name>
</gene>
<feature type="non-terminal residue" evidence="1">
    <location>
        <position position="1"/>
    </location>
</feature>
<name>A0A0B6YFB5_9EUPU</name>
<feature type="non-terminal residue" evidence="1">
    <location>
        <position position="77"/>
    </location>
</feature>
<dbReference type="SUPFAM" id="SSF56219">
    <property type="entry name" value="DNase I-like"/>
    <property type="match status" value="1"/>
</dbReference>